<dbReference type="InterPro" id="IPR032350">
    <property type="entry name" value="Nbr1_FW"/>
</dbReference>
<name>A0ABN1RPM5_9ACTN</name>
<accession>A0ABN1RPM5</accession>
<feature type="region of interest" description="Disordered" evidence="1">
    <location>
        <begin position="1"/>
        <end position="26"/>
    </location>
</feature>
<keyword evidence="2" id="KW-1133">Transmembrane helix</keyword>
<evidence type="ECO:0000313" key="5">
    <source>
        <dbReference type="Proteomes" id="UP001500665"/>
    </source>
</evidence>
<comment type="caution">
    <text evidence="4">The sequence shown here is derived from an EMBL/GenBank/DDBJ whole genome shotgun (WGS) entry which is preliminary data.</text>
</comment>
<evidence type="ECO:0000259" key="3">
    <source>
        <dbReference type="Pfam" id="PF16158"/>
    </source>
</evidence>
<evidence type="ECO:0000313" key="4">
    <source>
        <dbReference type="EMBL" id="GAA0961194.1"/>
    </source>
</evidence>
<feature type="domain" description="Nbr1 FW" evidence="3">
    <location>
        <begin position="231"/>
        <end position="317"/>
    </location>
</feature>
<dbReference type="CDD" id="cd14947">
    <property type="entry name" value="NBR1_like"/>
    <property type="match status" value="1"/>
</dbReference>
<protein>
    <recommendedName>
        <fullName evidence="3">Nbr1 FW domain-containing protein</fullName>
    </recommendedName>
</protein>
<dbReference type="InterPro" id="IPR013783">
    <property type="entry name" value="Ig-like_fold"/>
</dbReference>
<dbReference type="Proteomes" id="UP001500665">
    <property type="component" value="Unassembled WGS sequence"/>
</dbReference>
<dbReference type="Pfam" id="PF16158">
    <property type="entry name" value="N_BRCA1_IG"/>
    <property type="match status" value="1"/>
</dbReference>
<dbReference type="Gene3D" id="2.60.40.10">
    <property type="entry name" value="Immunoglobulins"/>
    <property type="match status" value="1"/>
</dbReference>
<organism evidence="4 5">
    <name type="scientific">Actinocorallia libanotica</name>
    <dbReference type="NCBI Taxonomy" id="46162"/>
    <lineage>
        <taxon>Bacteria</taxon>
        <taxon>Bacillati</taxon>
        <taxon>Actinomycetota</taxon>
        <taxon>Actinomycetes</taxon>
        <taxon>Streptosporangiales</taxon>
        <taxon>Thermomonosporaceae</taxon>
        <taxon>Actinocorallia</taxon>
    </lineage>
</organism>
<proteinExistence type="predicted"/>
<evidence type="ECO:0000256" key="1">
    <source>
        <dbReference type="SAM" id="MobiDB-lite"/>
    </source>
</evidence>
<dbReference type="EMBL" id="BAAAHH010000025">
    <property type="protein sequence ID" value="GAA0961194.1"/>
    <property type="molecule type" value="Genomic_DNA"/>
</dbReference>
<feature type="transmembrane region" description="Helical" evidence="2">
    <location>
        <begin position="182"/>
        <end position="203"/>
    </location>
</feature>
<keyword evidence="2" id="KW-0472">Membrane</keyword>
<gene>
    <name evidence="4" type="ORF">GCM10009550_53420</name>
</gene>
<keyword evidence="2" id="KW-0812">Transmembrane</keyword>
<dbReference type="PANTHER" id="PTHR20930">
    <property type="entry name" value="OVARIAN CARCINOMA ANTIGEN CA125-RELATED"/>
    <property type="match status" value="1"/>
</dbReference>
<dbReference type="PANTHER" id="PTHR20930:SF0">
    <property type="entry name" value="PROTEIN ILRUN"/>
    <property type="match status" value="1"/>
</dbReference>
<reference evidence="4 5" key="1">
    <citation type="journal article" date="2019" name="Int. J. Syst. Evol. Microbiol.">
        <title>The Global Catalogue of Microorganisms (GCM) 10K type strain sequencing project: providing services to taxonomists for standard genome sequencing and annotation.</title>
        <authorList>
            <consortium name="The Broad Institute Genomics Platform"/>
            <consortium name="The Broad Institute Genome Sequencing Center for Infectious Disease"/>
            <person name="Wu L."/>
            <person name="Ma J."/>
        </authorList>
    </citation>
    <scope>NUCLEOTIDE SEQUENCE [LARGE SCALE GENOMIC DNA]</scope>
    <source>
        <strain evidence="4 5">JCM 10696</strain>
    </source>
</reference>
<dbReference type="RefSeq" id="WP_344243717.1">
    <property type="nucleotide sequence ID" value="NZ_BAAAHH010000025.1"/>
</dbReference>
<evidence type="ECO:0000256" key="2">
    <source>
        <dbReference type="SAM" id="Phobius"/>
    </source>
</evidence>
<keyword evidence="5" id="KW-1185">Reference proteome</keyword>
<sequence>MREAAQADGSGQRGRRPARPDPAAGPVEAFADRLWRLKLEAGDPSFTEMSSQLGAAASKSSLAAAAQGRTLASWGTTWEFVRVLAVDRLGHDAAETEREWHELWRRTKALAELGDTGLPGAVAETGRAEAVPGPVVGVPQAVEDAPAEAEAVVPAAGFEGESAGAVTAPQVVPGRRPRLNTVGLVTVAALAVLVAVAGGVAFFSEERPVRKPPAAQPTIQVDDSVFEGDITYPDGTLVRRGESFEKVWRIRNTGTVEWEGRFLMRANDAICDAPDRVEIPRTRPGESVDLRVRVRAPRKSGKCRIYWKMVDGQGRTFFPGKRPIFLDVRVG</sequence>